<comment type="caution">
    <text evidence="1">The sequence shown here is derived from an EMBL/GenBank/DDBJ whole genome shotgun (WGS) entry which is preliminary data.</text>
</comment>
<evidence type="ECO:0000313" key="1">
    <source>
        <dbReference type="EMBL" id="RTQ46548.1"/>
    </source>
</evidence>
<dbReference type="AlphaFoldDB" id="A0A3S0H3I9"/>
<accession>A0A3S0H3I9</accession>
<dbReference type="InterPro" id="IPR026444">
    <property type="entry name" value="Secre_tail"/>
</dbReference>
<dbReference type="RefSeq" id="WP_126695293.1">
    <property type="nucleotide sequence ID" value="NZ_RXOF01000015.1"/>
</dbReference>
<dbReference type="Proteomes" id="UP000282184">
    <property type="component" value="Unassembled WGS sequence"/>
</dbReference>
<organism evidence="1 2">
    <name type="scientific">Hymenobacter gummosus</name>
    <dbReference type="NCBI Taxonomy" id="1776032"/>
    <lineage>
        <taxon>Bacteria</taxon>
        <taxon>Pseudomonadati</taxon>
        <taxon>Bacteroidota</taxon>
        <taxon>Cytophagia</taxon>
        <taxon>Cytophagales</taxon>
        <taxon>Hymenobacteraceae</taxon>
        <taxon>Hymenobacter</taxon>
    </lineage>
</organism>
<gene>
    <name evidence="1" type="ORF">EJV47_21595</name>
</gene>
<dbReference type="OrthoDB" id="863625at2"/>
<protein>
    <submittedName>
        <fullName evidence="1">T9SS type A sorting domain-containing protein</fullName>
    </submittedName>
</protein>
<proteinExistence type="predicted"/>
<evidence type="ECO:0000313" key="2">
    <source>
        <dbReference type="Proteomes" id="UP000282184"/>
    </source>
</evidence>
<name>A0A3S0H3I9_9BACT</name>
<dbReference type="EMBL" id="RXOF01000015">
    <property type="protein sequence ID" value="RTQ46548.1"/>
    <property type="molecule type" value="Genomic_DNA"/>
</dbReference>
<reference evidence="1 2" key="1">
    <citation type="submission" date="2018-12" db="EMBL/GenBank/DDBJ databases">
        <title>Hymenobacter gummosus sp. nov., isolated from a spring.</title>
        <authorList>
            <person name="Nie L."/>
        </authorList>
    </citation>
    <scope>NUCLEOTIDE SEQUENCE [LARGE SCALE GENOMIC DNA]</scope>
    <source>
        <strain evidence="1 2">KCTC 52166</strain>
    </source>
</reference>
<keyword evidence="2" id="KW-1185">Reference proteome</keyword>
<dbReference type="NCBIfam" id="TIGR04183">
    <property type="entry name" value="Por_Secre_tail"/>
    <property type="match status" value="1"/>
</dbReference>
<sequence length="1280" mass="127621">MTNPYLLFDRARTLPGRHAPWYLLQLAWCWLALGPTTARAQAPAWSDATIGSSSQLGGTSLVRGIALDAAGNVFVTGTITGQVGFGSTVLTSAGTTDLFIAKYVPGTGTWAWAVRGGGTGGETGNSIAISGNSVYVTGTTQNNAANGNGVRFDTGSGTASVAVPGSSSGATNDDLIVAKYTDNGSSATLSWVQAAGGTGYDAGIDLAVSGTSVYVTGLITNSQLDASLVRFGGTTSAPGASTSNTRDIVVAKYTDNGASPSVSWVQVAGGTSFDQGSSIAVSGTSVYVTGYITNDQADASLVRFGGTAAQAGAHATSSRDIVVAKYTDNGASATFGWSQVGGGSAGDEAAGIAVSGTSVYVTGSITNTRADAQAVRFGGTGTTPGTAAQAGASTASGNDLVLAKYTDNGSSATFQWSQVGGGNQSDGGIAVTASGSDVYVSGNISNSTADERAVRFGGSGTTLAAVARPGASSVYSVDALIAKYTDAGSSATLDWTQTAGGSRQEYGQDLALRGGTLYVGGQVNATVTGFSFGAASTAQLAGTRDVRATISTLAAADGSWLAVASPAHGGLSTTRAVATDAAGNVFVTGSFSGQITFGSTVLTADGVGESGGTANDFFVAKYVPGTRTWAWALSGGGNGNDGANGIAVSGSSIYVTGTFFNSRTDANLVRIGGTGATAGTVPVNGVNVNNDAASFDLFLLKYTDNGTSATLAWNQIAGGYGNDQGYAVAVEGTKVYVTGHIHNNTTNSSRVSFGGSGTTAGSAPQYGASGNSISNNTDIVLAKYTDNGSSAAFQWSQVGGGRETDAGYGLAVATVSGVTSVYVVGQLTNNLSDVNLARFGGSGTTLAGVQQNGASTNGVNSGTGNDLVLAKYTDNGTTGTFGWSQVGGGTVSDAGYGVAVSGTSVYVTGFITNTAADGNAVRFGGAGTTPGTAPVNGTSGTSSPDLVLAKYTDNGTSATLRWTQTGGGSGADGGAGVAVDNTGVYVTGFVTNDLADANAVRFGGNGTTAGTFQQAGASSTSSRDLVVARYTDLVDGSINTARIEWAQAGGGAGPDEGYGLTLRGTNVYVVGTVVPAATFNSFVLSAPIGSQTDFLGLLPTNTVLPVVLTDFTAAPDGPGAVRLAWATAQEENSAAFEVERSLDGRTFARVGRRAAAGHSTSPRHYHLLDENLPAGAPLLYYRLRQIDQDGTFSYSEVRAVRRPAADAPALAVYPNPAAHAARLSGAAPGAAVQVVDVLGRVVLAATADAAGQARLVLPAALPAGVYIVRSGAQTGRLVKQ</sequence>